<gene>
    <name evidence="3" type="ORF">EGW08_000242</name>
</gene>
<dbReference type="Pfam" id="PF00078">
    <property type="entry name" value="RVT_1"/>
    <property type="match status" value="1"/>
</dbReference>
<dbReference type="AlphaFoldDB" id="A0A433UE13"/>
<comment type="caution">
    <text evidence="3">The sequence shown here is derived from an EMBL/GenBank/DDBJ whole genome shotgun (WGS) entry which is preliminary data.</text>
</comment>
<organism evidence="3 4">
    <name type="scientific">Elysia chlorotica</name>
    <name type="common">Eastern emerald elysia</name>
    <name type="synonym">Sea slug</name>
    <dbReference type="NCBI Taxonomy" id="188477"/>
    <lineage>
        <taxon>Eukaryota</taxon>
        <taxon>Metazoa</taxon>
        <taxon>Spiralia</taxon>
        <taxon>Lophotrochozoa</taxon>
        <taxon>Mollusca</taxon>
        <taxon>Gastropoda</taxon>
        <taxon>Heterobranchia</taxon>
        <taxon>Euthyneura</taxon>
        <taxon>Panpulmonata</taxon>
        <taxon>Sacoglossa</taxon>
        <taxon>Placobranchoidea</taxon>
        <taxon>Plakobranchidae</taxon>
        <taxon>Elysia</taxon>
    </lineage>
</organism>
<dbReference type="CDD" id="cd15517">
    <property type="entry name" value="PHD_TCF19_like"/>
    <property type="match status" value="1"/>
</dbReference>
<accession>A0A433UE13</accession>
<name>A0A433UE13_ELYCH</name>
<dbReference type="SUPFAM" id="SSF57903">
    <property type="entry name" value="FYVE/PHD zinc finger"/>
    <property type="match status" value="1"/>
</dbReference>
<dbReference type="STRING" id="188477.A0A433UE13"/>
<keyword evidence="4" id="KW-1185">Reference proteome</keyword>
<dbReference type="PROSITE" id="PS50878">
    <property type="entry name" value="RT_POL"/>
    <property type="match status" value="1"/>
</dbReference>
<dbReference type="PANTHER" id="PTHR47027:SF28">
    <property type="entry name" value="ENDONUCLEASE-REVERSE TRANSCRIPTASE"/>
    <property type="match status" value="1"/>
</dbReference>
<reference evidence="3 4" key="1">
    <citation type="submission" date="2019-01" db="EMBL/GenBank/DDBJ databases">
        <title>A draft genome assembly of the solar-powered sea slug Elysia chlorotica.</title>
        <authorList>
            <person name="Cai H."/>
            <person name="Li Q."/>
            <person name="Fang X."/>
            <person name="Li J."/>
            <person name="Curtis N.E."/>
            <person name="Altenburger A."/>
            <person name="Shibata T."/>
            <person name="Feng M."/>
            <person name="Maeda T."/>
            <person name="Schwartz J.A."/>
            <person name="Shigenobu S."/>
            <person name="Lundholm N."/>
            <person name="Nishiyama T."/>
            <person name="Yang H."/>
            <person name="Hasebe M."/>
            <person name="Li S."/>
            <person name="Pierce S.K."/>
            <person name="Wang J."/>
        </authorList>
    </citation>
    <scope>NUCLEOTIDE SEQUENCE [LARGE SCALE GENOMIC DNA]</scope>
    <source>
        <strain evidence="3">EC2010</strain>
        <tissue evidence="3">Whole organism of an adult</tissue>
    </source>
</reference>
<dbReference type="PANTHER" id="PTHR47027">
    <property type="entry name" value="REVERSE TRANSCRIPTASE DOMAIN-CONTAINING PROTEIN"/>
    <property type="match status" value="1"/>
</dbReference>
<dbReference type="InterPro" id="IPR000477">
    <property type="entry name" value="RT_dom"/>
</dbReference>
<evidence type="ECO:0000259" key="2">
    <source>
        <dbReference type="PROSITE" id="PS50878"/>
    </source>
</evidence>
<dbReference type="InterPro" id="IPR011011">
    <property type="entry name" value="Znf_FYVE_PHD"/>
</dbReference>
<feature type="compositionally biased region" description="Basic and acidic residues" evidence="1">
    <location>
        <begin position="619"/>
        <end position="639"/>
    </location>
</feature>
<dbReference type="OrthoDB" id="6158878at2759"/>
<dbReference type="InterPro" id="IPR043128">
    <property type="entry name" value="Rev_trsase/Diguanyl_cyclase"/>
</dbReference>
<evidence type="ECO:0000313" key="4">
    <source>
        <dbReference type="Proteomes" id="UP000271974"/>
    </source>
</evidence>
<dbReference type="InterPro" id="IPR013083">
    <property type="entry name" value="Znf_RING/FYVE/PHD"/>
</dbReference>
<evidence type="ECO:0000256" key="1">
    <source>
        <dbReference type="SAM" id="MobiDB-lite"/>
    </source>
</evidence>
<sequence>MSDICLQLVGDFRPAAVRRTSRVDNPERLQNVGLHMPIINLEATGNNLCTVCSYKFNQHVRTHPNMKKAEMPVKQIKIKFYFTKCRAYLSIKEGSTCWAHKAAVLEIARAEYDAAKRTARHVVHRARYEANKMVYQNIDPKSSEVFRLAKQMRKENADVVGDKPVKNDAGEMSMRVDSKQKAWLEHYERLLNVEFDWDPDHLSDEPPVEGPSNPITIDMVKKAISQMKQLQEKYLAANKRLYMAFVDLEKAFDRVSRKVIWWALRKLGVEEWTVRLVQGMYANARSQVRVGDGYSEEFEVKVGVHQGYVLSPLLFTVVLEALSREFRSGVPWEDFYADDLVIIAESLEECVSRLLMWKEGMEEKGLRVNARKTKIMICGNNLDLLQNSGEFPWSVCCTGVGSNSIFCKGCKKWVHKKCSGLKRLTKDSDFKCSRCQGTTRPIDGRPQSEVQVGSDKLDVVASFFYLGDMLSAAGGCDLATTTRVKTAWKKFKELLPILLSLHLSYKTRGHVYSTCVRSAMLHASETWPLTKPNLQRLQRNDRAMIRQICNVKPEDVATTRSNELLTLLGLEDLNPILTERRLRWYGHVERSSGAIKTALDMQVTGSRGKGRPRMTWKQVTERDRKDWKLSTTDPHDRNTWRSGVRSAMRAASQLPGRGSTDVDVAPVPAR</sequence>
<dbReference type="InterPro" id="IPR043502">
    <property type="entry name" value="DNA/RNA_pol_sf"/>
</dbReference>
<feature type="region of interest" description="Disordered" evidence="1">
    <location>
        <begin position="602"/>
        <end position="670"/>
    </location>
</feature>
<evidence type="ECO:0000313" key="3">
    <source>
        <dbReference type="EMBL" id="RUS92029.1"/>
    </source>
</evidence>
<dbReference type="EMBL" id="RQTK01000003">
    <property type="protein sequence ID" value="RUS92029.1"/>
    <property type="molecule type" value="Genomic_DNA"/>
</dbReference>
<dbReference type="Proteomes" id="UP000271974">
    <property type="component" value="Unassembled WGS sequence"/>
</dbReference>
<protein>
    <recommendedName>
        <fullName evidence="2">Reverse transcriptase domain-containing protein</fullName>
    </recommendedName>
</protein>
<dbReference type="SUPFAM" id="SSF56672">
    <property type="entry name" value="DNA/RNA polymerases"/>
    <property type="match status" value="1"/>
</dbReference>
<dbReference type="Gene3D" id="3.30.70.270">
    <property type="match status" value="1"/>
</dbReference>
<feature type="domain" description="Reverse transcriptase" evidence="2">
    <location>
        <begin position="129"/>
        <end position="398"/>
    </location>
</feature>
<dbReference type="Gene3D" id="3.30.40.10">
    <property type="entry name" value="Zinc/RING finger domain, C3HC4 (zinc finger)"/>
    <property type="match status" value="1"/>
</dbReference>
<proteinExistence type="predicted"/>